<feature type="domain" description="AAA+ ATPase" evidence="4">
    <location>
        <begin position="592"/>
        <end position="732"/>
    </location>
</feature>
<evidence type="ECO:0000256" key="1">
    <source>
        <dbReference type="ARBA" id="ARBA00022737"/>
    </source>
</evidence>
<name>A0ABD2CIA0_VESMC</name>
<dbReference type="Gene3D" id="1.10.8.60">
    <property type="match status" value="2"/>
</dbReference>
<dbReference type="PROSITE" id="PS00674">
    <property type="entry name" value="AAA"/>
    <property type="match status" value="2"/>
</dbReference>
<dbReference type="SUPFAM" id="SSF52540">
    <property type="entry name" value="P-loop containing nucleoside triphosphate hydrolases"/>
    <property type="match status" value="2"/>
</dbReference>
<evidence type="ECO:0000313" key="5">
    <source>
        <dbReference type="EMBL" id="KAL2744520.1"/>
    </source>
</evidence>
<dbReference type="PANTHER" id="PTHR23077">
    <property type="entry name" value="AAA-FAMILY ATPASE"/>
    <property type="match status" value="1"/>
</dbReference>
<dbReference type="Proteomes" id="UP001607303">
    <property type="component" value="Unassembled WGS sequence"/>
</dbReference>
<dbReference type="InterPro" id="IPR050168">
    <property type="entry name" value="AAA_ATPase_domain"/>
</dbReference>
<dbReference type="Pfam" id="PF17862">
    <property type="entry name" value="AAA_lid_3"/>
    <property type="match status" value="2"/>
</dbReference>
<dbReference type="FunFam" id="1.10.8.60:FF:000069">
    <property type="entry name" value="spermatogenesis-associated protein 5 isoform X1"/>
    <property type="match status" value="1"/>
</dbReference>
<dbReference type="InterPro" id="IPR041569">
    <property type="entry name" value="AAA_lid_3"/>
</dbReference>
<dbReference type="SMART" id="SM00382">
    <property type="entry name" value="AAA"/>
    <property type="match status" value="2"/>
</dbReference>
<dbReference type="InterPro" id="IPR003959">
    <property type="entry name" value="ATPase_AAA_core"/>
</dbReference>
<gene>
    <name evidence="5" type="ORF">V1477_007062</name>
</gene>
<dbReference type="GO" id="GO:0005524">
    <property type="term" value="F:ATP binding"/>
    <property type="evidence" value="ECO:0007669"/>
    <property type="project" value="UniProtKB-KW"/>
</dbReference>
<dbReference type="Pfam" id="PF00004">
    <property type="entry name" value="AAA"/>
    <property type="match status" value="2"/>
</dbReference>
<protein>
    <submittedName>
        <fullName evidence="5">ATPase family protein 2</fullName>
    </submittedName>
</protein>
<keyword evidence="3" id="KW-0067">ATP-binding</keyword>
<dbReference type="AlphaFoldDB" id="A0ABD2CIA0"/>
<reference evidence="5 6" key="1">
    <citation type="journal article" date="2024" name="Ann. Entomol. Soc. Am.">
        <title>Genomic analyses of the southern and eastern yellowjacket wasps (Hymenoptera: Vespidae) reveal evolutionary signatures of social life.</title>
        <authorList>
            <person name="Catto M.A."/>
            <person name="Caine P.B."/>
            <person name="Orr S.E."/>
            <person name="Hunt B.G."/>
            <person name="Goodisman M.A.D."/>
        </authorList>
    </citation>
    <scope>NUCLEOTIDE SEQUENCE [LARGE SCALE GENOMIC DNA]</scope>
    <source>
        <strain evidence="5">232</strain>
        <tissue evidence="5">Head and thorax</tissue>
    </source>
</reference>
<comment type="caution">
    <text evidence="5">The sequence shown here is derived from an EMBL/GenBank/DDBJ whole genome shotgun (WGS) entry which is preliminary data.</text>
</comment>
<dbReference type="InterPro" id="IPR003960">
    <property type="entry name" value="ATPase_AAA_CS"/>
</dbReference>
<evidence type="ECO:0000256" key="2">
    <source>
        <dbReference type="ARBA" id="ARBA00022741"/>
    </source>
</evidence>
<dbReference type="Gene3D" id="3.40.50.300">
    <property type="entry name" value="P-loop containing nucleotide triphosphate hydrolases"/>
    <property type="match status" value="2"/>
</dbReference>
<organism evidence="5 6">
    <name type="scientific">Vespula maculifrons</name>
    <name type="common">Eastern yellow jacket</name>
    <name type="synonym">Wasp</name>
    <dbReference type="NCBI Taxonomy" id="7453"/>
    <lineage>
        <taxon>Eukaryota</taxon>
        <taxon>Metazoa</taxon>
        <taxon>Ecdysozoa</taxon>
        <taxon>Arthropoda</taxon>
        <taxon>Hexapoda</taxon>
        <taxon>Insecta</taxon>
        <taxon>Pterygota</taxon>
        <taxon>Neoptera</taxon>
        <taxon>Endopterygota</taxon>
        <taxon>Hymenoptera</taxon>
        <taxon>Apocrita</taxon>
        <taxon>Aculeata</taxon>
        <taxon>Vespoidea</taxon>
        <taxon>Vespidae</taxon>
        <taxon>Vespinae</taxon>
        <taxon>Vespula</taxon>
    </lineage>
</organism>
<keyword evidence="1" id="KW-0677">Repeat</keyword>
<keyword evidence="2" id="KW-0547">Nucleotide-binding</keyword>
<dbReference type="InterPro" id="IPR003593">
    <property type="entry name" value="AAA+_ATPase"/>
</dbReference>
<dbReference type="PANTHER" id="PTHR23077:SF27">
    <property type="entry name" value="ATPASE FAMILY GENE 2 PROTEIN HOMOLOG A"/>
    <property type="match status" value="1"/>
</dbReference>
<sequence length="870" mass="96738">MIIKQEIKRSLFQVVTLKANCIFTFSSTSMSSKSRRSLSSLTTCDKCQCTYAQKDASLHESNCPPSFEDWNHNFILNDTLHSTLEIYNASVPANISVRDLNDMVFMSQSVMQLCNVAIGDPVTVATKNNIIVKIAWPTNDKSLLSVSLSKPTIELNNLKDLIKVQNVKHDVVIAKEFTVKCTGKHALPHMSTDLEILFKNCNEHKIFCIGNKISIPYYGRKLTYIIIAASVDQNENTTDTDDDLLLAFNYLHLTTDESYVKYYKAMYSTKWIIQEDVSVVEEEQKKVKYKIEDIGGYNDLIADIKDVVDIALGKCNIGDFFISKGILLYGTPGVGKSTIANAIISEYNVNSFNVHSSDIYSKSMGETERKLKEIFAEAKAKTPSIILLEDIDTLCPKRSSSSTDQERRVLAQIISLFDELQNTKNNIIILATTSRIEFVDASLRRPGRIDKEFEVYVPIQSTRFEILFKLLRKVPNTLSQKDLINISFSTHGFVGADIYGLCSQALMAAIKRQHSINATDIRANDKINITVDDFNKALTVTKPSAMKEILVEVPTVRWSDIGGQKELKLKLKQSIEWPLNHPEAFARMGITPPRGVLMFGPPGCSKTMIAKALATESGVNFLNIRGPELFSKWVGESEKAVREVFRKARQVAPSIIFIDEIDALGGERGSSLSSNGSNVQERVLAQLLTELDGVTSLGNVTLVAATNRPDKIDKALLRPGRLDRIIYVGLPDCKTRQEIFDIKLKKMPIAEDVNILDLVEITEGYSGAEIQAICHEAAMNALEESLDAAIITKDHFKVALSIVTPRTPNCCPHSPPVCSYPPLPPCDPCFCCKPRPICIKLPPPPPPICPPWPPPHSGPLPDKNYYAPSS</sequence>
<dbReference type="EMBL" id="JAYRBN010000050">
    <property type="protein sequence ID" value="KAL2744520.1"/>
    <property type="molecule type" value="Genomic_DNA"/>
</dbReference>
<dbReference type="CDD" id="cd19511">
    <property type="entry name" value="RecA-like_CDC48_r2-like"/>
    <property type="match status" value="1"/>
</dbReference>
<evidence type="ECO:0000256" key="3">
    <source>
        <dbReference type="ARBA" id="ARBA00022840"/>
    </source>
</evidence>
<evidence type="ECO:0000313" key="6">
    <source>
        <dbReference type="Proteomes" id="UP001607303"/>
    </source>
</evidence>
<keyword evidence="6" id="KW-1185">Reference proteome</keyword>
<accession>A0ABD2CIA0</accession>
<dbReference type="InterPro" id="IPR027417">
    <property type="entry name" value="P-loop_NTPase"/>
</dbReference>
<dbReference type="FunFam" id="3.40.50.300:FF:000661">
    <property type="entry name" value="calmodulin-interacting protein 111 isoform X1"/>
    <property type="match status" value="1"/>
</dbReference>
<dbReference type="FunFam" id="3.40.50.300:FF:000061">
    <property type="entry name" value="ATPase family, AAA domain-containing 2"/>
    <property type="match status" value="1"/>
</dbReference>
<feature type="domain" description="AAA+ ATPase" evidence="4">
    <location>
        <begin position="322"/>
        <end position="460"/>
    </location>
</feature>
<evidence type="ECO:0000259" key="4">
    <source>
        <dbReference type="SMART" id="SM00382"/>
    </source>
</evidence>
<proteinExistence type="predicted"/>